<dbReference type="PANTHER" id="PTHR46268">
    <property type="entry name" value="STRESS RESPONSE PROTEIN NHAX"/>
    <property type="match status" value="1"/>
</dbReference>
<feature type="domain" description="UspA" evidence="2">
    <location>
        <begin position="3"/>
        <end position="135"/>
    </location>
</feature>
<sequence length="270" mass="29101">MTSSLLILTDFFQAANRALDYATNLARPLHARLVLLHVRRDSALDPEHFTGNFSNLSKEAVALALNSVARGLPVPVVAEVGYGRVEVAVADAVARHHPALIVLGRPDHSDLPDELVQTTSLDLLRHHPYPMLVVPHLVASTAPPRRVLMAVDGEPFSLGAHAGTMQEIFTNLKAEVTVLNVSAGRHELDPAALESVRQTGLLLDLPPAHARSVTNASPARGILQVAQPHDFDLLVVVARERSFLGKLFHNSVTAELLLDSALPILVLPAK</sequence>
<gene>
    <name evidence="3" type="ORF">AAFH49_06340</name>
</gene>
<proteinExistence type="inferred from homology"/>
<evidence type="ECO:0000256" key="1">
    <source>
        <dbReference type="ARBA" id="ARBA00008791"/>
    </source>
</evidence>
<keyword evidence="4" id="KW-1185">Reference proteome</keyword>
<accession>A0ABU9LT77</accession>
<reference evidence="3 4" key="1">
    <citation type="journal article" date="2018" name="Arch. Microbiol.">
        <title>Hymenobacter segetis sp. nov., isolated from soil.</title>
        <authorList>
            <person name="Ten L.N."/>
            <person name="Lim S.J."/>
            <person name="Kim B.O."/>
            <person name="Kang I.K."/>
            <person name="Jung H.Y."/>
        </authorList>
    </citation>
    <scope>NUCLEOTIDE SEQUENCE [LARGE SCALE GENOMIC DNA]</scope>
    <source>
        <strain evidence="3 4">S7-3-11</strain>
    </source>
</reference>
<dbReference type="InterPro" id="IPR014729">
    <property type="entry name" value="Rossmann-like_a/b/a_fold"/>
</dbReference>
<evidence type="ECO:0000313" key="3">
    <source>
        <dbReference type="EMBL" id="MEL5993820.1"/>
    </source>
</evidence>
<dbReference type="RefSeq" id="WP_342296688.1">
    <property type="nucleotide sequence ID" value="NZ_JBCEVZ010000010.1"/>
</dbReference>
<name>A0ABU9LT77_9BACT</name>
<dbReference type="Proteomes" id="UP001479606">
    <property type="component" value="Unassembled WGS sequence"/>
</dbReference>
<dbReference type="Pfam" id="PF00582">
    <property type="entry name" value="Usp"/>
    <property type="match status" value="2"/>
</dbReference>
<dbReference type="SUPFAM" id="SSF52402">
    <property type="entry name" value="Adenine nucleotide alpha hydrolases-like"/>
    <property type="match status" value="2"/>
</dbReference>
<comment type="similarity">
    <text evidence="1">Belongs to the universal stress protein A family.</text>
</comment>
<evidence type="ECO:0000313" key="4">
    <source>
        <dbReference type="Proteomes" id="UP001479606"/>
    </source>
</evidence>
<feature type="domain" description="UspA" evidence="2">
    <location>
        <begin position="145"/>
        <end position="268"/>
    </location>
</feature>
<dbReference type="InterPro" id="IPR006016">
    <property type="entry name" value="UspA"/>
</dbReference>
<protein>
    <submittedName>
        <fullName evidence="3">Universal stress protein</fullName>
    </submittedName>
</protein>
<dbReference type="Gene3D" id="3.40.50.620">
    <property type="entry name" value="HUPs"/>
    <property type="match status" value="2"/>
</dbReference>
<organism evidence="3 4">
    <name type="scientific">Hymenobacter segetis</name>
    <dbReference type="NCBI Taxonomy" id="2025509"/>
    <lineage>
        <taxon>Bacteria</taxon>
        <taxon>Pseudomonadati</taxon>
        <taxon>Bacteroidota</taxon>
        <taxon>Cytophagia</taxon>
        <taxon>Cytophagales</taxon>
        <taxon>Hymenobacteraceae</taxon>
        <taxon>Hymenobacter</taxon>
    </lineage>
</organism>
<comment type="caution">
    <text evidence="3">The sequence shown here is derived from an EMBL/GenBank/DDBJ whole genome shotgun (WGS) entry which is preliminary data.</text>
</comment>
<dbReference type="PANTHER" id="PTHR46268:SF6">
    <property type="entry name" value="UNIVERSAL STRESS PROTEIN UP12"/>
    <property type="match status" value="1"/>
</dbReference>
<dbReference type="EMBL" id="JBCEVZ010000010">
    <property type="protein sequence ID" value="MEL5993820.1"/>
    <property type="molecule type" value="Genomic_DNA"/>
</dbReference>
<evidence type="ECO:0000259" key="2">
    <source>
        <dbReference type="Pfam" id="PF00582"/>
    </source>
</evidence>
<dbReference type="CDD" id="cd00293">
    <property type="entry name" value="USP-like"/>
    <property type="match status" value="2"/>
</dbReference>